<evidence type="ECO:0000313" key="4">
    <source>
        <dbReference type="Proteomes" id="UP000178666"/>
    </source>
</evidence>
<dbReference type="Pfam" id="PF08282">
    <property type="entry name" value="Hydrolase_3"/>
    <property type="match status" value="1"/>
</dbReference>
<gene>
    <name evidence="2" type="ORF">A8L58_13305</name>
    <name evidence="1" type="ORF">AXH35_11855</name>
</gene>
<dbReference type="NCBIfam" id="TIGR00099">
    <property type="entry name" value="Cof-subfamily"/>
    <property type="match status" value="1"/>
</dbReference>
<dbReference type="PANTHER" id="PTHR10000">
    <property type="entry name" value="PHOSPHOSERINE PHOSPHATASE"/>
    <property type="match status" value="1"/>
</dbReference>
<dbReference type="Proteomes" id="UP000178666">
    <property type="component" value="Chromosome"/>
</dbReference>
<dbReference type="NCBIfam" id="TIGR01484">
    <property type="entry name" value="HAD-SF-IIB"/>
    <property type="match status" value="1"/>
</dbReference>
<dbReference type="PANTHER" id="PTHR10000:SF8">
    <property type="entry name" value="HAD SUPERFAMILY HYDROLASE-LIKE, TYPE 3"/>
    <property type="match status" value="1"/>
</dbReference>
<dbReference type="SUPFAM" id="SSF56784">
    <property type="entry name" value="HAD-like"/>
    <property type="match status" value="1"/>
</dbReference>
<keyword evidence="4" id="KW-1185">Reference proteome</keyword>
<dbReference type="GO" id="GO:0000287">
    <property type="term" value="F:magnesium ion binding"/>
    <property type="evidence" value="ECO:0007669"/>
    <property type="project" value="TreeGrafter"/>
</dbReference>
<reference evidence="1 3" key="2">
    <citation type="submission" date="2016-02" db="EMBL/GenBank/DDBJ databases">
        <title>Complete Genome Sequence of Propionibacterium acidipropionici ATCC 55737.</title>
        <authorList>
            <person name="Luna Flores C.H."/>
            <person name="Nielsen L.K."/>
            <person name="Marcellin E."/>
        </authorList>
    </citation>
    <scope>NUCLEOTIDE SEQUENCE [LARGE SCALE GENOMIC DNA]</scope>
    <source>
        <strain evidence="1 3">ATCC 55737</strain>
    </source>
</reference>
<accession>A0A142KIT4</accession>
<dbReference type="InterPro" id="IPR006379">
    <property type="entry name" value="HAD-SF_hydro_IIB"/>
</dbReference>
<dbReference type="KEGG" id="aaci:ASQ49_02900"/>
<dbReference type="EMBL" id="CP015970">
    <property type="protein sequence ID" value="AOZ47485.1"/>
    <property type="molecule type" value="Genomic_DNA"/>
</dbReference>
<dbReference type="GO" id="GO:0005829">
    <property type="term" value="C:cytosol"/>
    <property type="evidence" value="ECO:0007669"/>
    <property type="project" value="TreeGrafter"/>
</dbReference>
<sequence>MAFDIDGTLAGADLQVSERTCRVVARLPEAGITPITITGRALLAARLPLESVGTPGYVVACGGGIAIATPSQEVLFRRPMPPAVVDEVLDLADEFGLVATVFGDEELYAATRDDRSAQILEASNLYRPLIATDDLRSVEAIKMMVWGPRDHLDRITSQIKARFPALDRSLPEFFETSAPGADKRPAILAVLAQIGVDPSDCMGFGDGENDVSWLAAIGHPIAMGNARDDVKAVADTVIGPNTEDGVAQFLESYLAGSDD</sequence>
<dbReference type="InterPro" id="IPR023214">
    <property type="entry name" value="HAD_sf"/>
</dbReference>
<dbReference type="GO" id="GO:0016791">
    <property type="term" value="F:phosphatase activity"/>
    <property type="evidence" value="ECO:0007669"/>
    <property type="project" value="UniProtKB-ARBA"/>
</dbReference>
<organism evidence="1 3">
    <name type="scientific">Acidipropionibacterium acidipropionici</name>
    <dbReference type="NCBI Taxonomy" id="1748"/>
    <lineage>
        <taxon>Bacteria</taxon>
        <taxon>Bacillati</taxon>
        <taxon>Actinomycetota</taxon>
        <taxon>Actinomycetes</taxon>
        <taxon>Propionibacteriales</taxon>
        <taxon>Propionibacteriaceae</taxon>
        <taxon>Acidipropionibacterium</taxon>
    </lineage>
</organism>
<proteinExistence type="predicted"/>
<dbReference type="InterPro" id="IPR000150">
    <property type="entry name" value="Cof"/>
</dbReference>
<evidence type="ECO:0000313" key="2">
    <source>
        <dbReference type="EMBL" id="AOZ47485.1"/>
    </source>
</evidence>
<protein>
    <submittedName>
        <fullName evidence="1">Uncharacterized protein</fullName>
    </submittedName>
</protein>
<reference evidence="2 4" key="1">
    <citation type="journal article" date="2016" name="Plant Dis.">
        <title>Improved production of propionic acid using genome shuffling.</title>
        <authorList>
            <person name="Luna-Flores C.H."/>
            <person name="Palfreyman R.W."/>
            <person name="Kromer J.O."/>
            <person name="Nielsen L.K."/>
            <person name="Marcellin E."/>
        </authorList>
    </citation>
    <scope>NUCLEOTIDE SEQUENCE [LARGE SCALE GENOMIC DNA]</scope>
    <source>
        <strain evidence="2 4">F3E8</strain>
    </source>
</reference>
<dbReference type="Proteomes" id="UP000075221">
    <property type="component" value="Chromosome"/>
</dbReference>
<dbReference type="InterPro" id="IPR036412">
    <property type="entry name" value="HAD-like_sf"/>
</dbReference>
<dbReference type="Gene3D" id="3.30.1240.10">
    <property type="match status" value="1"/>
</dbReference>
<dbReference type="EMBL" id="CP014352">
    <property type="protein sequence ID" value="AMS06022.1"/>
    <property type="molecule type" value="Genomic_DNA"/>
</dbReference>
<dbReference type="AlphaFoldDB" id="A0A142KIT4"/>
<dbReference type="Gene3D" id="3.40.50.1000">
    <property type="entry name" value="HAD superfamily/HAD-like"/>
    <property type="match status" value="1"/>
</dbReference>
<name>A0A142KIT4_9ACTN</name>
<evidence type="ECO:0000313" key="1">
    <source>
        <dbReference type="EMBL" id="AMS06022.1"/>
    </source>
</evidence>
<evidence type="ECO:0000313" key="3">
    <source>
        <dbReference type="Proteomes" id="UP000075221"/>
    </source>
</evidence>